<reference evidence="1 2" key="1">
    <citation type="submission" date="2016-11" db="EMBL/GenBank/DDBJ databases">
        <title>The macronuclear genome of Stentor coeruleus: a giant cell with tiny introns.</title>
        <authorList>
            <person name="Slabodnick M."/>
            <person name="Ruby J.G."/>
            <person name="Reiff S.B."/>
            <person name="Swart E.C."/>
            <person name="Gosai S."/>
            <person name="Prabakaran S."/>
            <person name="Witkowska E."/>
            <person name="Larue G.E."/>
            <person name="Fisher S."/>
            <person name="Freeman R.M."/>
            <person name="Gunawardena J."/>
            <person name="Chu W."/>
            <person name="Stover N.A."/>
            <person name="Gregory B.D."/>
            <person name="Nowacki M."/>
            <person name="Derisi J."/>
            <person name="Roy S.W."/>
            <person name="Marshall W.F."/>
            <person name="Sood P."/>
        </authorList>
    </citation>
    <scope>NUCLEOTIDE SEQUENCE [LARGE SCALE GENOMIC DNA]</scope>
    <source>
        <strain evidence="1">WM001</strain>
    </source>
</reference>
<dbReference type="AlphaFoldDB" id="A0A1R2BWE9"/>
<comment type="caution">
    <text evidence="1">The sequence shown here is derived from an EMBL/GenBank/DDBJ whole genome shotgun (WGS) entry which is preliminary data.</text>
</comment>
<sequence>MKTMDIKELIDCLGHLGAPLHKSTTLHRPFLNTLEETSAKIQRLQQTLSSLTDSTSSAEIQCYERYVSSISNNIIKENTTLVMNLLKILQQKIKSYAKTAYNSTPESHNEKLVKVIQICKRIENDMSIKKTYLSMDEEFWRILYRIIKYEQILRARYLVYNNNI</sequence>
<dbReference type="EMBL" id="MPUH01000393">
    <property type="protein sequence ID" value="OMJ81118.1"/>
    <property type="molecule type" value="Genomic_DNA"/>
</dbReference>
<gene>
    <name evidence="1" type="ORF">SteCoe_18480</name>
</gene>
<proteinExistence type="predicted"/>
<dbReference type="Proteomes" id="UP000187209">
    <property type="component" value="Unassembled WGS sequence"/>
</dbReference>
<evidence type="ECO:0000313" key="2">
    <source>
        <dbReference type="Proteomes" id="UP000187209"/>
    </source>
</evidence>
<evidence type="ECO:0000313" key="1">
    <source>
        <dbReference type="EMBL" id="OMJ81118.1"/>
    </source>
</evidence>
<organism evidence="1 2">
    <name type="scientific">Stentor coeruleus</name>
    <dbReference type="NCBI Taxonomy" id="5963"/>
    <lineage>
        <taxon>Eukaryota</taxon>
        <taxon>Sar</taxon>
        <taxon>Alveolata</taxon>
        <taxon>Ciliophora</taxon>
        <taxon>Postciliodesmatophora</taxon>
        <taxon>Heterotrichea</taxon>
        <taxon>Heterotrichida</taxon>
        <taxon>Stentoridae</taxon>
        <taxon>Stentor</taxon>
    </lineage>
</organism>
<accession>A0A1R2BWE9</accession>
<name>A0A1R2BWE9_9CILI</name>
<protein>
    <submittedName>
        <fullName evidence="1">Uncharacterized protein</fullName>
    </submittedName>
</protein>
<keyword evidence="2" id="KW-1185">Reference proteome</keyword>